<reference evidence="2" key="1">
    <citation type="journal article" date="2018" name="Genome Biol.">
        <title>SKESA: strategic k-mer extension for scrupulous assemblies.</title>
        <authorList>
            <person name="Souvorov A."/>
            <person name="Agarwala R."/>
            <person name="Lipman D.J."/>
        </authorList>
    </citation>
    <scope>NUCLEOTIDE SEQUENCE</scope>
    <source>
        <strain evidence="2">10-8458</strain>
    </source>
</reference>
<dbReference type="GO" id="GO:0003676">
    <property type="term" value="F:nucleic acid binding"/>
    <property type="evidence" value="ECO:0007669"/>
    <property type="project" value="InterPro"/>
</dbReference>
<feature type="domain" description="TNase-like" evidence="1">
    <location>
        <begin position="21"/>
        <end position="142"/>
    </location>
</feature>
<dbReference type="InterPro" id="IPR035437">
    <property type="entry name" value="SNase_OB-fold_sf"/>
</dbReference>
<evidence type="ECO:0000259" key="1">
    <source>
        <dbReference type="PROSITE" id="PS50830"/>
    </source>
</evidence>
<sequence length="158" mass="17903">MNIQKLISLLIFLCPVIVQAVELNGKVIHVLDGDTIEVLQDNKPVRIRLANIDAPEKKQAYGRWSTSQLKDLLGAQPVTVTYTQTDRYGRIIGRVFTTNGIEANRFMVKSGAAWIYERYNTDPALPGLQVEARLEQRGLWADVNPVPPWEWRHKNHGG</sequence>
<reference evidence="2" key="2">
    <citation type="submission" date="2018-07" db="EMBL/GenBank/DDBJ databases">
        <authorList>
            <consortium name="NCBI Pathogen Detection Project"/>
        </authorList>
    </citation>
    <scope>NUCLEOTIDE SEQUENCE</scope>
    <source>
        <strain evidence="2">10-8458</strain>
    </source>
</reference>
<protein>
    <submittedName>
        <fullName evidence="2">Thermonuclease family protein</fullName>
    </submittedName>
</protein>
<name>A0A734CH93_SALET</name>
<dbReference type="GO" id="GO:0004518">
    <property type="term" value="F:nuclease activity"/>
    <property type="evidence" value="ECO:0007669"/>
    <property type="project" value="InterPro"/>
</dbReference>
<dbReference type="PROSITE" id="PS50830">
    <property type="entry name" value="TNASE_3"/>
    <property type="match status" value="1"/>
</dbReference>
<dbReference type="EMBL" id="DAASNA010000021">
    <property type="protein sequence ID" value="HAE6196870.1"/>
    <property type="molecule type" value="Genomic_DNA"/>
</dbReference>
<dbReference type="AlphaFoldDB" id="A0A734CH93"/>
<dbReference type="PROSITE" id="PS01123">
    <property type="entry name" value="TNASE_1"/>
    <property type="match status" value="1"/>
</dbReference>
<dbReference type="Pfam" id="PF00565">
    <property type="entry name" value="SNase"/>
    <property type="match status" value="1"/>
</dbReference>
<dbReference type="SUPFAM" id="SSF50199">
    <property type="entry name" value="Staphylococcal nuclease"/>
    <property type="match status" value="1"/>
</dbReference>
<dbReference type="Gene3D" id="2.40.50.90">
    <property type="match status" value="1"/>
</dbReference>
<accession>A0A734CH93</accession>
<gene>
    <name evidence="2" type="ORF">G4I95_004150</name>
</gene>
<evidence type="ECO:0000313" key="2">
    <source>
        <dbReference type="EMBL" id="HAE6196870.1"/>
    </source>
</evidence>
<comment type="caution">
    <text evidence="2">The sequence shown here is derived from an EMBL/GenBank/DDBJ whole genome shotgun (WGS) entry which is preliminary data.</text>
</comment>
<dbReference type="PANTHER" id="PTHR12302">
    <property type="entry name" value="EBNA2 BINDING PROTEIN P100"/>
    <property type="match status" value="1"/>
</dbReference>
<proteinExistence type="predicted"/>
<organism evidence="2">
    <name type="scientific">Salmonella enterica subsp. enterica serovar Lattenkamp</name>
    <dbReference type="NCBI Taxonomy" id="2564671"/>
    <lineage>
        <taxon>Bacteria</taxon>
        <taxon>Pseudomonadati</taxon>
        <taxon>Pseudomonadota</taxon>
        <taxon>Gammaproteobacteria</taxon>
        <taxon>Enterobacterales</taxon>
        <taxon>Enterobacteriaceae</taxon>
        <taxon>Salmonella</taxon>
    </lineage>
</organism>
<dbReference type="SMART" id="SM00318">
    <property type="entry name" value="SNc"/>
    <property type="match status" value="1"/>
</dbReference>
<dbReference type="InterPro" id="IPR002071">
    <property type="entry name" value="Thermonucl_AS"/>
</dbReference>
<dbReference type="InterPro" id="IPR016071">
    <property type="entry name" value="Staphylococal_nuclease_OB-fold"/>
</dbReference>
<dbReference type="PANTHER" id="PTHR12302:SF26">
    <property type="entry name" value="BLR1266 PROTEIN"/>
    <property type="match status" value="1"/>
</dbReference>